<proteinExistence type="predicted"/>
<sequence>YFVRTPILGGLFWSTTRAWPDTGLQAVAAPGGAAPGLQPGAATGLQSGAASGQDRGDLFSHFFSGSGPACVFGIGSLLGCGHVVFGSADHLRFGAGQAADERQVPAARYRQPLSRDGCLKSPNC</sequence>
<dbReference type="Gramene" id="KMS94189">
    <property type="protein sequence ID" value="KMS94189"/>
    <property type="gene ID" value="BVRB_023910"/>
</dbReference>
<dbReference type="AlphaFoldDB" id="A0A0J8AZI3"/>
<organism evidence="1 2">
    <name type="scientific">Beta vulgaris subsp. vulgaris</name>
    <name type="common">Beet</name>
    <dbReference type="NCBI Taxonomy" id="3555"/>
    <lineage>
        <taxon>Eukaryota</taxon>
        <taxon>Viridiplantae</taxon>
        <taxon>Streptophyta</taxon>
        <taxon>Embryophyta</taxon>
        <taxon>Tracheophyta</taxon>
        <taxon>Spermatophyta</taxon>
        <taxon>Magnoliopsida</taxon>
        <taxon>eudicotyledons</taxon>
        <taxon>Gunneridae</taxon>
        <taxon>Pentapetalae</taxon>
        <taxon>Caryophyllales</taxon>
        <taxon>Chenopodiaceae</taxon>
        <taxon>Betoideae</taxon>
        <taxon>Beta</taxon>
    </lineage>
</organism>
<feature type="non-terminal residue" evidence="1">
    <location>
        <position position="1"/>
    </location>
</feature>
<dbReference type="Proteomes" id="UP000035740">
    <property type="component" value="Unassembled WGS sequence"/>
</dbReference>
<keyword evidence="2" id="KW-1185">Reference proteome</keyword>
<evidence type="ECO:0000313" key="1">
    <source>
        <dbReference type="EMBL" id="KMS94189.1"/>
    </source>
</evidence>
<reference evidence="1 2" key="1">
    <citation type="journal article" date="2014" name="Nature">
        <title>The genome of the recently domesticated crop plant sugar beet (Beta vulgaris).</title>
        <authorList>
            <person name="Dohm J.C."/>
            <person name="Minoche A.E."/>
            <person name="Holtgrawe D."/>
            <person name="Capella-Gutierrez S."/>
            <person name="Zakrzewski F."/>
            <person name="Tafer H."/>
            <person name="Rupp O."/>
            <person name="Sorensen T.R."/>
            <person name="Stracke R."/>
            <person name="Reinhardt R."/>
            <person name="Goesmann A."/>
            <person name="Kraft T."/>
            <person name="Schulz B."/>
            <person name="Stadler P.F."/>
            <person name="Schmidt T."/>
            <person name="Gabaldon T."/>
            <person name="Lehrach H."/>
            <person name="Weisshaar B."/>
            <person name="Himmelbauer H."/>
        </authorList>
    </citation>
    <scope>NUCLEOTIDE SEQUENCE [LARGE SCALE GENOMIC DNA]</scope>
    <source>
        <tissue evidence="1">Taproot</tissue>
    </source>
</reference>
<dbReference type="EMBL" id="KQ095444">
    <property type="protein sequence ID" value="KMS94189.1"/>
    <property type="molecule type" value="Genomic_DNA"/>
</dbReference>
<evidence type="ECO:0000313" key="2">
    <source>
        <dbReference type="Proteomes" id="UP000035740"/>
    </source>
</evidence>
<accession>A0A0J8AZI3</accession>
<protein>
    <submittedName>
        <fullName evidence="1">Uncharacterized protein</fullName>
    </submittedName>
</protein>
<name>A0A0J8AZI3_BETVV</name>
<gene>
    <name evidence="1" type="ORF">BVRB_023910</name>
</gene>